<dbReference type="HOGENOM" id="CLU_408279_0_0_1"/>
<feature type="compositionally biased region" description="Polar residues" evidence="1">
    <location>
        <begin position="558"/>
        <end position="574"/>
    </location>
</feature>
<evidence type="ECO:0000256" key="1">
    <source>
        <dbReference type="SAM" id="MobiDB-lite"/>
    </source>
</evidence>
<dbReference type="OMA" id="WIDASNA"/>
<feature type="compositionally biased region" description="Polar residues" evidence="1">
    <location>
        <begin position="492"/>
        <end position="504"/>
    </location>
</feature>
<organism evidence="2 3">
    <name type="scientific">Coprinopsis cinerea (strain Okayama-7 / 130 / ATCC MYA-4618 / FGSC 9003)</name>
    <name type="common">Inky cap fungus</name>
    <name type="synonym">Hormographiella aspergillata</name>
    <dbReference type="NCBI Taxonomy" id="240176"/>
    <lineage>
        <taxon>Eukaryota</taxon>
        <taxon>Fungi</taxon>
        <taxon>Dikarya</taxon>
        <taxon>Basidiomycota</taxon>
        <taxon>Agaricomycotina</taxon>
        <taxon>Agaricomycetes</taxon>
        <taxon>Agaricomycetidae</taxon>
        <taxon>Agaricales</taxon>
        <taxon>Agaricineae</taxon>
        <taxon>Psathyrellaceae</taxon>
        <taxon>Coprinopsis</taxon>
    </lineage>
</organism>
<feature type="region of interest" description="Disordered" evidence="1">
    <location>
        <begin position="401"/>
        <end position="461"/>
    </location>
</feature>
<reference evidence="2 3" key="1">
    <citation type="journal article" date="2010" name="Proc. Natl. Acad. Sci. U.S.A.">
        <title>Insights into evolution of multicellular fungi from the assembled chromosomes of the mushroom Coprinopsis cinerea (Coprinus cinereus).</title>
        <authorList>
            <person name="Stajich J.E."/>
            <person name="Wilke S.K."/>
            <person name="Ahren D."/>
            <person name="Au C.H."/>
            <person name="Birren B.W."/>
            <person name="Borodovsky M."/>
            <person name="Burns C."/>
            <person name="Canback B."/>
            <person name="Casselton L.A."/>
            <person name="Cheng C.K."/>
            <person name="Deng J."/>
            <person name="Dietrich F.S."/>
            <person name="Fargo D.C."/>
            <person name="Farman M.L."/>
            <person name="Gathman A.C."/>
            <person name="Goldberg J."/>
            <person name="Guigo R."/>
            <person name="Hoegger P.J."/>
            <person name="Hooker J.B."/>
            <person name="Huggins A."/>
            <person name="James T.Y."/>
            <person name="Kamada T."/>
            <person name="Kilaru S."/>
            <person name="Kodira C."/>
            <person name="Kues U."/>
            <person name="Kupfer D."/>
            <person name="Kwan H.S."/>
            <person name="Lomsadze A."/>
            <person name="Li W."/>
            <person name="Lilly W.W."/>
            <person name="Ma L.J."/>
            <person name="Mackey A.J."/>
            <person name="Manning G."/>
            <person name="Martin F."/>
            <person name="Muraguchi H."/>
            <person name="Natvig D.O."/>
            <person name="Palmerini H."/>
            <person name="Ramesh M.A."/>
            <person name="Rehmeyer C.J."/>
            <person name="Roe B.A."/>
            <person name="Shenoy N."/>
            <person name="Stanke M."/>
            <person name="Ter-Hovhannisyan V."/>
            <person name="Tunlid A."/>
            <person name="Velagapudi R."/>
            <person name="Vision T.J."/>
            <person name="Zeng Q."/>
            <person name="Zolan M.E."/>
            <person name="Pukkila P.J."/>
        </authorList>
    </citation>
    <scope>NUCLEOTIDE SEQUENCE [LARGE SCALE GENOMIC DNA]</scope>
    <source>
        <strain evidence="3">Okayama-7 / 130 / ATCC MYA-4618 / FGSC 9003</strain>
    </source>
</reference>
<dbReference type="AlphaFoldDB" id="A8N5H3"/>
<dbReference type="InParanoid" id="A8N5H3"/>
<dbReference type="EMBL" id="AACS02000003">
    <property type="protein sequence ID" value="EAU91783.2"/>
    <property type="molecule type" value="Genomic_DNA"/>
</dbReference>
<protein>
    <submittedName>
        <fullName evidence="2">Uncharacterized protein</fullName>
    </submittedName>
</protein>
<evidence type="ECO:0000313" key="3">
    <source>
        <dbReference type="Proteomes" id="UP000001861"/>
    </source>
</evidence>
<proteinExistence type="predicted"/>
<comment type="caution">
    <text evidence="2">The sequence shown here is derived from an EMBL/GenBank/DDBJ whole genome shotgun (WGS) entry which is preliminary data.</text>
</comment>
<gene>
    <name evidence="2" type="ORF">CC1G_04551</name>
</gene>
<feature type="compositionally biased region" description="Polar residues" evidence="1">
    <location>
        <begin position="429"/>
        <end position="438"/>
    </location>
</feature>
<dbReference type="OrthoDB" id="2943086at2759"/>
<feature type="compositionally biased region" description="Polar residues" evidence="1">
    <location>
        <begin position="584"/>
        <end position="609"/>
    </location>
</feature>
<dbReference type="VEuPathDB" id="FungiDB:CC1G_04551"/>
<dbReference type="Proteomes" id="UP000001861">
    <property type="component" value="Unassembled WGS sequence"/>
</dbReference>
<dbReference type="RefSeq" id="XP_001830118.2">
    <property type="nucleotide sequence ID" value="XM_001830066.2"/>
</dbReference>
<name>A8N5H3_COPC7</name>
<feature type="region of interest" description="Disordered" evidence="1">
    <location>
        <begin position="477"/>
        <end position="609"/>
    </location>
</feature>
<evidence type="ECO:0000313" key="2">
    <source>
        <dbReference type="EMBL" id="EAU91783.2"/>
    </source>
</evidence>
<sequence length="698" mass="75583">MSLKLANEANVVASPAVEGLWRQEDNDRQSQRWRTALLNPDSWAYIPDDTDNNDYPHRIPPHNYLVSHSSVRELGSSTDDDAPNQSRDDLQLNPCLAGVRIVESAIEPYENAVGFHHTVFPKIENSDFGLPPPLNLTTPEEEVIDNNKDWSESLKEFISAIREISLAADNEGSLSTSFTESEPSSGSDNSTEFFAMPLTPVLKDGCLADIFVKTVSPNSSITSVDEVLFNTPAPSKTLNAHASSFVPSFSPPAHTGTFPYPSINDSLKQKASRNAASKPREPESKATLPSLSSFTFPTLLTPNKSTTRLTTVKIKKDEQGFFTDVQVDNPVKSDHTAESLLLPPFLQEPAPRRRARVSKTREIVDRLRSSQLEAPTVLDDGEVKKPTLDFSFDLLPKSFSHSPSPTIQDGPANCVRPRSSVSDDGANRGRQTTSSTPSQEDDDEGWIDASNAHPAAENNAVSKVKRARDLFLAFTRRRTDSTSSEPVKDAAPTSSEQQRKSISGSLDGRQNGEEAPTKSVQGQAGSNHKHRISSSRDGWIEGVATSTSTAGSRGHTGSGQPSKPNPVSTSSNSKPSHRKKSSQQHRQGSISSMSLSPTRPAFTTLSNPPYLNVPLMTPASAHIGLMPATAPAPFFFNPTAPAYHPSMPVAFAGPTGYMPASSPFGMSHTPYMTAPVHGTHAVPMVPQHHRKGSSLSAW</sequence>
<feature type="region of interest" description="Disordered" evidence="1">
    <location>
        <begin position="257"/>
        <end position="289"/>
    </location>
</feature>
<accession>A8N5H3</accession>
<dbReference type="eggNOG" id="ENOG502T0TK">
    <property type="taxonomic scope" value="Eukaryota"/>
</dbReference>
<keyword evidence="3" id="KW-1185">Reference proteome</keyword>
<dbReference type="GeneID" id="6006556"/>
<dbReference type="KEGG" id="cci:CC1G_04551"/>